<feature type="transmembrane region" description="Helical" evidence="1">
    <location>
        <begin position="129"/>
        <end position="153"/>
    </location>
</feature>
<gene>
    <name evidence="3" type="ORF">SAMN02745111_02327</name>
</gene>
<keyword evidence="1" id="KW-0812">Transmembrane</keyword>
<name>A0A1T4W4Q2_9FIRM</name>
<reference evidence="3 4" key="1">
    <citation type="submission" date="2017-02" db="EMBL/GenBank/DDBJ databases">
        <authorList>
            <person name="Peterson S.W."/>
        </authorList>
    </citation>
    <scope>NUCLEOTIDE SEQUENCE [LARGE SCALE GENOMIC DNA]</scope>
    <source>
        <strain evidence="3 4">ATCC 35992</strain>
    </source>
</reference>
<dbReference type="Pfam" id="PF04892">
    <property type="entry name" value="VanZ"/>
    <property type="match status" value="1"/>
</dbReference>
<dbReference type="EMBL" id="FUXZ01000018">
    <property type="protein sequence ID" value="SKA72304.1"/>
    <property type="molecule type" value="Genomic_DNA"/>
</dbReference>
<keyword evidence="1" id="KW-0472">Membrane</keyword>
<dbReference type="RefSeq" id="WP_078767151.1">
    <property type="nucleotide sequence ID" value="NZ_FUXZ01000018.1"/>
</dbReference>
<dbReference type="OrthoDB" id="9805025at2"/>
<feature type="transmembrane region" description="Helical" evidence="1">
    <location>
        <begin position="12"/>
        <end position="31"/>
    </location>
</feature>
<feature type="domain" description="VanZ-like" evidence="2">
    <location>
        <begin position="17"/>
        <end position="146"/>
    </location>
</feature>
<feature type="transmembrane region" description="Helical" evidence="1">
    <location>
        <begin position="98"/>
        <end position="117"/>
    </location>
</feature>
<dbReference type="InterPro" id="IPR053150">
    <property type="entry name" value="Teicoplanin_resist-assoc"/>
</dbReference>
<dbReference type="InterPro" id="IPR006976">
    <property type="entry name" value="VanZ-like"/>
</dbReference>
<evidence type="ECO:0000256" key="1">
    <source>
        <dbReference type="SAM" id="Phobius"/>
    </source>
</evidence>
<dbReference type="Proteomes" id="UP000190814">
    <property type="component" value="Unassembled WGS sequence"/>
</dbReference>
<evidence type="ECO:0000313" key="3">
    <source>
        <dbReference type="EMBL" id="SKA72304.1"/>
    </source>
</evidence>
<dbReference type="PANTHER" id="PTHR36834:SF1">
    <property type="entry name" value="INTEGRAL MEMBRANE PROTEIN"/>
    <property type="match status" value="1"/>
</dbReference>
<evidence type="ECO:0000259" key="2">
    <source>
        <dbReference type="Pfam" id="PF04892"/>
    </source>
</evidence>
<proteinExistence type="predicted"/>
<organism evidence="3 4">
    <name type="scientific">Eubacterium uniforme</name>
    <dbReference type="NCBI Taxonomy" id="39495"/>
    <lineage>
        <taxon>Bacteria</taxon>
        <taxon>Bacillati</taxon>
        <taxon>Bacillota</taxon>
        <taxon>Clostridia</taxon>
        <taxon>Eubacteriales</taxon>
        <taxon>Eubacteriaceae</taxon>
        <taxon>Eubacterium</taxon>
    </lineage>
</organism>
<keyword evidence="1" id="KW-1133">Transmembrane helix</keyword>
<feature type="transmembrane region" description="Helical" evidence="1">
    <location>
        <begin position="67"/>
        <end position="86"/>
    </location>
</feature>
<protein>
    <submittedName>
        <fullName evidence="3">VanZ like family protein</fullName>
    </submittedName>
</protein>
<dbReference type="AlphaFoldDB" id="A0A1T4W4Q2"/>
<accession>A0A1T4W4Q2</accession>
<keyword evidence="4" id="KW-1185">Reference proteome</keyword>
<dbReference type="PANTHER" id="PTHR36834">
    <property type="entry name" value="MEMBRANE PROTEIN-RELATED"/>
    <property type="match status" value="1"/>
</dbReference>
<evidence type="ECO:0000313" key="4">
    <source>
        <dbReference type="Proteomes" id="UP000190814"/>
    </source>
</evidence>
<dbReference type="STRING" id="39495.SAMN02745111_02327"/>
<sequence>MDSARKRFVRALAWLSFLLYLILIVYVMFLSEEFGRTIKGSHFRYNLKLGKEIKRFWYNRDYLGFKASFINIFGNIITFIPFGFILPMLTKKKIYKNIIAVTILAAVFSFTIEITQFHYRIGAFDVDDIALNTLGGFLGCITYHICNTIRVLLKKK</sequence>